<dbReference type="InterPro" id="IPR047057">
    <property type="entry name" value="MerR_fam"/>
</dbReference>
<keyword evidence="4" id="KW-1185">Reference proteome</keyword>
<dbReference type="AlphaFoldDB" id="A0A1G9WHL2"/>
<evidence type="ECO:0000313" key="4">
    <source>
        <dbReference type="Proteomes" id="UP000183376"/>
    </source>
</evidence>
<dbReference type="OrthoDB" id="3824912at2"/>
<dbReference type="STRING" id="211114.SAMN04489726_3616"/>
<name>A0A1G9WHL2_ALLAB</name>
<dbReference type="InterPro" id="IPR009061">
    <property type="entry name" value="DNA-bd_dom_put_sf"/>
</dbReference>
<dbReference type="SUPFAM" id="SSF46955">
    <property type="entry name" value="Putative DNA-binding domain"/>
    <property type="match status" value="1"/>
</dbReference>
<dbReference type="Gene3D" id="1.10.1660.10">
    <property type="match status" value="1"/>
</dbReference>
<gene>
    <name evidence="3" type="ORF">SAMN04489726_3616</name>
</gene>
<dbReference type="PANTHER" id="PTHR30204">
    <property type="entry name" value="REDOX-CYCLING DRUG-SENSING TRANSCRIPTIONAL ACTIVATOR SOXR"/>
    <property type="match status" value="1"/>
</dbReference>
<organism evidence="3 4">
    <name type="scientific">Allokutzneria albata</name>
    <name type="common">Kibdelosporangium albatum</name>
    <dbReference type="NCBI Taxonomy" id="211114"/>
    <lineage>
        <taxon>Bacteria</taxon>
        <taxon>Bacillati</taxon>
        <taxon>Actinomycetota</taxon>
        <taxon>Actinomycetes</taxon>
        <taxon>Pseudonocardiales</taxon>
        <taxon>Pseudonocardiaceae</taxon>
        <taxon>Allokutzneria</taxon>
    </lineage>
</organism>
<evidence type="ECO:0000259" key="2">
    <source>
        <dbReference type="PROSITE" id="PS50937"/>
    </source>
</evidence>
<evidence type="ECO:0000256" key="1">
    <source>
        <dbReference type="ARBA" id="ARBA00023125"/>
    </source>
</evidence>
<protein>
    <submittedName>
        <fullName evidence="3">DNA-binding transcriptional regulator, MerR family</fullName>
    </submittedName>
</protein>
<dbReference type="Pfam" id="PF13411">
    <property type="entry name" value="MerR_1"/>
    <property type="match status" value="1"/>
</dbReference>
<dbReference type="PRINTS" id="PR00040">
    <property type="entry name" value="HTHMERR"/>
</dbReference>
<evidence type="ECO:0000313" key="3">
    <source>
        <dbReference type="EMBL" id="SDM83939.1"/>
    </source>
</evidence>
<proteinExistence type="predicted"/>
<accession>A0A1G9WHL2</accession>
<dbReference type="PROSITE" id="PS00552">
    <property type="entry name" value="HTH_MERR_1"/>
    <property type="match status" value="1"/>
</dbReference>
<dbReference type="GO" id="GO:0003700">
    <property type="term" value="F:DNA-binding transcription factor activity"/>
    <property type="evidence" value="ECO:0007669"/>
    <property type="project" value="InterPro"/>
</dbReference>
<dbReference type="Proteomes" id="UP000183376">
    <property type="component" value="Chromosome I"/>
</dbReference>
<keyword evidence="1 3" id="KW-0238">DNA-binding</keyword>
<dbReference type="RefSeq" id="WP_030429734.1">
    <property type="nucleotide sequence ID" value="NZ_JOEF01000008.1"/>
</dbReference>
<dbReference type="PROSITE" id="PS50937">
    <property type="entry name" value="HTH_MERR_2"/>
    <property type="match status" value="1"/>
</dbReference>
<dbReference type="eggNOG" id="COG0789">
    <property type="taxonomic scope" value="Bacteria"/>
</dbReference>
<dbReference type="PANTHER" id="PTHR30204:SF97">
    <property type="entry name" value="MERR FAMILY REGULATORY PROTEIN"/>
    <property type="match status" value="1"/>
</dbReference>
<reference evidence="3 4" key="1">
    <citation type="submission" date="2016-10" db="EMBL/GenBank/DDBJ databases">
        <authorList>
            <person name="de Groot N.N."/>
        </authorList>
    </citation>
    <scope>NUCLEOTIDE SEQUENCE [LARGE SCALE GENOMIC DNA]</scope>
    <source>
        <strain evidence="3 4">DSM 44149</strain>
    </source>
</reference>
<dbReference type="EMBL" id="LT629701">
    <property type="protein sequence ID" value="SDM83939.1"/>
    <property type="molecule type" value="Genomic_DNA"/>
</dbReference>
<sequence>MRIGELSRRTGVSIRMLRYYDEQGLLSATRTGGGYREYDENAVDRVRCIRRLHSSALPTPVVRQVLSTLCGDPEATGPLLGVLERELAGLDERIDRLTASRSHLVGLIEDVRVRTRG</sequence>
<dbReference type="InterPro" id="IPR000551">
    <property type="entry name" value="MerR-type_HTH_dom"/>
</dbReference>
<feature type="domain" description="HTH merR-type" evidence="2">
    <location>
        <begin position="1"/>
        <end position="68"/>
    </location>
</feature>
<dbReference type="SMART" id="SM00422">
    <property type="entry name" value="HTH_MERR"/>
    <property type="match status" value="1"/>
</dbReference>
<dbReference type="GO" id="GO:0003677">
    <property type="term" value="F:DNA binding"/>
    <property type="evidence" value="ECO:0007669"/>
    <property type="project" value="UniProtKB-KW"/>
</dbReference>